<dbReference type="AlphaFoldDB" id="A0A9Q1BMI9"/>
<dbReference type="InterPro" id="IPR036875">
    <property type="entry name" value="Znf_CCHC_sf"/>
</dbReference>
<organism evidence="4 5">
    <name type="scientific">Holothuria leucospilota</name>
    <name type="common">Black long sea cucumber</name>
    <name type="synonym">Mertensiothuria leucospilota</name>
    <dbReference type="NCBI Taxonomy" id="206669"/>
    <lineage>
        <taxon>Eukaryota</taxon>
        <taxon>Metazoa</taxon>
        <taxon>Echinodermata</taxon>
        <taxon>Eleutherozoa</taxon>
        <taxon>Echinozoa</taxon>
        <taxon>Holothuroidea</taxon>
        <taxon>Aspidochirotacea</taxon>
        <taxon>Aspidochirotida</taxon>
        <taxon>Holothuriidae</taxon>
        <taxon>Holothuria</taxon>
    </lineage>
</organism>
<dbReference type="PANTHER" id="PTHR19963">
    <property type="entry name" value="CCHC-TYPE DOMAIN-CONTAINING PROTEIN"/>
    <property type="match status" value="1"/>
</dbReference>
<keyword evidence="1" id="KW-0479">Metal-binding</keyword>
<dbReference type="InterPro" id="IPR005162">
    <property type="entry name" value="Retrotrans_gag_dom"/>
</dbReference>
<evidence type="ECO:0000256" key="2">
    <source>
        <dbReference type="SAM" id="MobiDB-lite"/>
    </source>
</evidence>
<dbReference type="OrthoDB" id="6091153at2759"/>
<proteinExistence type="predicted"/>
<evidence type="ECO:0000259" key="3">
    <source>
        <dbReference type="PROSITE" id="PS50158"/>
    </source>
</evidence>
<dbReference type="EMBL" id="JAIZAY010000014">
    <property type="protein sequence ID" value="KAJ8029422.1"/>
    <property type="molecule type" value="Genomic_DNA"/>
</dbReference>
<dbReference type="PROSITE" id="PS50158">
    <property type="entry name" value="ZF_CCHC"/>
    <property type="match status" value="1"/>
</dbReference>
<feature type="region of interest" description="Disordered" evidence="2">
    <location>
        <begin position="1"/>
        <end position="21"/>
    </location>
</feature>
<evidence type="ECO:0000256" key="1">
    <source>
        <dbReference type="PROSITE-ProRule" id="PRU00047"/>
    </source>
</evidence>
<sequence>MDGGCLPIQRQKPPLPMPRKPVMLPEKYDGSSCWGDYIVHFEHIASINGWDKLEMANFLGASLKGEAQKAFADLPPHEIHSYQAMCKALSRRFGVEKQGLIYRVRLQNRTQGPDESVVELGQAIKRLIGRAYSRVPKEFAIDVFGNALRDSELTKCAYQDRPRNFGVVAEMENYLQAEKHRGFRKREVVRSVTSGTVGNNYLSDLKSELQSRLENEIGQVVSKLKSTNANETTRNRPLGNQRNFNKEKVTCWNCGERGHYSTDCKQAKAPNVLPFKDPPKQDWINKKKMNVLPPAMDP</sequence>
<dbReference type="Proteomes" id="UP001152320">
    <property type="component" value="Chromosome 14"/>
</dbReference>
<keyword evidence="5" id="KW-1185">Reference proteome</keyword>
<evidence type="ECO:0000313" key="4">
    <source>
        <dbReference type="EMBL" id="KAJ8029422.1"/>
    </source>
</evidence>
<protein>
    <recommendedName>
        <fullName evidence="3">CCHC-type domain-containing protein</fullName>
    </recommendedName>
</protein>
<dbReference type="Pfam" id="PF00098">
    <property type="entry name" value="zf-CCHC"/>
    <property type="match status" value="1"/>
</dbReference>
<name>A0A9Q1BMI9_HOLLE</name>
<dbReference type="PANTHER" id="PTHR19963:SF30">
    <property type="entry name" value="ENDONUCLEASE_EXONUCLEASE_PHOSPHATASE DOMAIN-CONTAINING PROTEIN"/>
    <property type="match status" value="1"/>
</dbReference>
<reference evidence="4" key="1">
    <citation type="submission" date="2021-10" db="EMBL/GenBank/DDBJ databases">
        <title>Tropical sea cucumber genome reveals ecological adaptation and Cuvierian tubules defense mechanism.</title>
        <authorList>
            <person name="Chen T."/>
        </authorList>
    </citation>
    <scope>NUCLEOTIDE SEQUENCE</scope>
    <source>
        <strain evidence="4">Nanhai2018</strain>
        <tissue evidence="4">Muscle</tissue>
    </source>
</reference>
<feature type="domain" description="CCHC-type" evidence="3">
    <location>
        <begin position="251"/>
        <end position="266"/>
    </location>
</feature>
<dbReference type="GO" id="GO:0008270">
    <property type="term" value="F:zinc ion binding"/>
    <property type="evidence" value="ECO:0007669"/>
    <property type="project" value="UniProtKB-KW"/>
</dbReference>
<keyword evidence="1" id="KW-0862">Zinc</keyword>
<keyword evidence="1" id="KW-0863">Zinc-finger</keyword>
<dbReference type="Gene3D" id="4.10.60.10">
    <property type="entry name" value="Zinc finger, CCHC-type"/>
    <property type="match status" value="1"/>
</dbReference>
<comment type="caution">
    <text evidence="4">The sequence shown here is derived from an EMBL/GenBank/DDBJ whole genome shotgun (WGS) entry which is preliminary data.</text>
</comment>
<gene>
    <name evidence="4" type="ORF">HOLleu_28805</name>
</gene>
<dbReference type="InterPro" id="IPR001878">
    <property type="entry name" value="Znf_CCHC"/>
</dbReference>
<dbReference type="GO" id="GO:0003676">
    <property type="term" value="F:nucleic acid binding"/>
    <property type="evidence" value="ECO:0007669"/>
    <property type="project" value="InterPro"/>
</dbReference>
<accession>A0A9Q1BMI9</accession>
<dbReference type="SUPFAM" id="SSF57756">
    <property type="entry name" value="Retrovirus zinc finger-like domains"/>
    <property type="match status" value="1"/>
</dbReference>
<dbReference type="SMART" id="SM00343">
    <property type="entry name" value="ZnF_C2HC"/>
    <property type="match status" value="1"/>
</dbReference>
<evidence type="ECO:0000313" key="5">
    <source>
        <dbReference type="Proteomes" id="UP001152320"/>
    </source>
</evidence>
<dbReference type="Pfam" id="PF03732">
    <property type="entry name" value="Retrotrans_gag"/>
    <property type="match status" value="1"/>
</dbReference>